<evidence type="ECO:0000313" key="3">
    <source>
        <dbReference type="Proteomes" id="UP000663850"/>
    </source>
</evidence>
<dbReference type="EMBL" id="CAJMWZ010000192">
    <property type="protein sequence ID" value="CAE6413100.1"/>
    <property type="molecule type" value="Genomic_DNA"/>
</dbReference>
<proteinExistence type="predicted"/>
<protein>
    <submittedName>
        <fullName evidence="2">Uncharacterized protein</fullName>
    </submittedName>
</protein>
<gene>
    <name evidence="2" type="ORF">RDB_LOCUS2866</name>
</gene>
<organism evidence="2 3">
    <name type="scientific">Rhizoctonia solani</name>
    <dbReference type="NCBI Taxonomy" id="456999"/>
    <lineage>
        <taxon>Eukaryota</taxon>
        <taxon>Fungi</taxon>
        <taxon>Dikarya</taxon>
        <taxon>Basidiomycota</taxon>
        <taxon>Agaricomycotina</taxon>
        <taxon>Agaricomycetes</taxon>
        <taxon>Cantharellales</taxon>
        <taxon>Ceratobasidiaceae</taxon>
        <taxon>Rhizoctonia</taxon>
    </lineage>
</organism>
<reference evidence="2" key="1">
    <citation type="submission" date="2021-01" db="EMBL/GenBank/DDBJ databases">
        <authorList>
            <person name="Kaushik A."/>
        </authorList>
    </citation>
    <scope>NUCLEOTIDE SEQUENCE</scope>
    <source>
        <strain evidence="2">Type strain: AG8-Rh-89/</strain>
    </source>
</reference>
<sequence>MAGNSLPFFAAEYENRRVSIRRTAEYDDMIHSLQRAFPSLSEIPANHISISQVFPELGAGAVEISREAWKDALAWVKTVQVIVSNTEPDTVSKKRKMESVETPGPASTSSNPIAPSLHPTVPNLNLPVAEAPVGSMSARGDSAAANRANRSYGLRKVSMRSIVWDSDSDV</sequence>
<dbReference type="AlphaFoldDB" id="A0A8H2WYD7"/>
<accession>A0A8H2WYD7</accession>
<name>A0A8H2WYD7_9AGAM</name>
<comment type="caution">
    <text evidence="2">The sequence shown here is derived from an EMBL/GenBank/DDBJ whole genome shotgun (WGS) entry which is preliminary data.</text>
</comment>
<feature type="region of interest" description="Disordered" evidence="1">
    <location>
        <begin position="89"/>
        <end position="121"/>
    </location>
</feature>
<evidence type="ECO:0000313" key="2">
    <source>
        <dbReference type="EMBL" id="CAE6413100.1"/>
    </source>
</evidence>
<dbReference type="Proteomes" id="UP000663850">
    <property type="component" value="Unassembled WGS sequence"/>
</dbReference>
<evidence type="ECO:0000256" key="1">
    <source>
        <dbReference type="SAM" id="MobiDB-lite"/>
    </source>
</evidence>